<evidence type="ECO:0008006" key="3">
    <source>
        <dbReference type="Google" id="ProtNLM"/>
    </source>
</evidence>
<evidence type="ECO:0000313" key="2">
    <source>
        <dbReference type="Proteomes" id="UP001597237"/>
    </source>
</evidence>
<dbReference type="RefSeq" id="WP_377281326.1">
    <property type="nucleotide sequence ID" value="NZ_JBHRSI010000003.1"/>
</dbReference>
<keyword evidence="2" id="KW-1185">Reference proteome</keyword>
<dbReference type="EMBL" id="JBHUEY010000001">
    <property type="protein sequence ID" value="MFD1781841.1"/>
    <property type="molecule type" value="Genomic_DNA"/>
</dbReference>
<comment type="caution">
    <text evidence="1">The sequence shown here is derived from an EMBL/GenBank/DDBJ whole genome shotgun (WGS) entry which is preliminary data.</text>
</comment>
<accession>A0ABW4MW31</accession>
<evidence type="ECO:0000313" key="1">
    <source>
        <dbReference type="EMBL" id="MFD1781841.1"/>
    </source>
</evidence>
<reference evidence="2" key="1">
    <citation type="journal article" date="2019" name="Int. J. Syst. Evol. Microbiol.">
        <title>The Global Catalogue of Microorganisms (GCM) 10K type strain sequencing project: providing services to taxonomists for standard genome sequencing and annotation.</title>
        <authorList>
            <consortium name="The Broad Institute Genomics Platform"/>
            <consortium name="The Broad Institute Genome Sequencing Center for Infectious Disease"/>
            <person name="Wu L."/>
            <person name="Ma J."/>
        </authorList>
    </citation>
    <scope>NUCLEOTIDE SEQUENCE [LARGE SCALE GENOMIC DNA]</scope>
    <source>
        <strain evidence="2">DFY28</strain>
    </source>
</reference>
<sequence>MAIAYPFVEVQLDDKGLMPVATRAPGVVAIVGASNGGAVAANVPTPVDDIRAVTEAFGAGPLARSLGVALKQQPSPSKVYGLKVADDTRAGWSAAFDVLSGVADVTIVAAAERPIRDFAGNALNIPAMVRTHCDENSAGGQPRMGVVAIDPALPRENYAAAVTGLLDPYKHEFGRMVVVAARGARYAEGGDADVAAACAAAIGARAPETSMVLKSVAGFRIAPDQKFSPGEIKALAGAEVIPIIDPMLIPGESLHFAEGTTLGSKAAFKYIDIVRLLDDVDFALKANLVGMVGDARITRAGLNAVRRTLEGVLDGYVIRQAITSYRILIDILPILDKPEASWTAAEQKLVRDARAERVVNATVIIVIGPAIHRIVINLQPTFAAA</sequence>
<protein>
    <recommendedName>
        <fullName evidence="3">Phage tail protein</fullName>
    </recommendedName>
</protein>
<dbReference type="Proteomes" id="UP001597237">
    <property type="component" value="Unassembled WGS sequence"/>
</dbReference>
<organism evidence="1 2">
    <name type="scientific">Phenylobacterium terrae</name>
    <dbReference type="NCBI Taxonomy" id="2665495"/>
    <lineage>
        <taxon>Bacteria</taxon>
        <taxon>Pseudomonadati</taxon>
        <taxon>Pseudomonadota</taxon>
        <taxon>Alphaproteobacteria</taxon>
        <taxon>Caulobacterales</taxon>
        <taxon>Caulobacteraceae</taxon>
        <taxon>Phenylobacterium</taxon>
    </lineage>
</organism>
<proteinExistence type="predicted"/>
<name>A0ABW4MW31_9CAUL</name>
<gene>
    <name evidence="1" type="ORF">ACFSC0_00410</name>
</gene>